<dbReference type="Proteomes" id="UP001500954">
    <property type="component" value="Unassembled WGS sequence"/>
</dbReference>
<organism evidence="1 2">
    <name type="scientific">Snuella lapsa</name>
    <dbReference type="NCBI Taxonomy" id="870481"/>
    <lineage>
        <taxon>Bacteria</taxon>
        <taxon>Pseudomonadati</taxon>
        <taxon>Bacteroidota</taxon>
        <taxon>Flavobacteriia</taxon>
        <taxon>Flavobacteriales</taxon>
        <taxon>Flavobacteriaceae</taxon>
        <taxon>Snuella</taxon>
    </lineage>
</organism>
<comment type="caution">
    <text evidence="1">The sequence shown here is derived from an EMBL/GenBank/DDBJ whole genome shotgun (WGS) entry which is preliminary data.</text>
</comment>
<keyword evidence="2" id="KW-1185">Reference proteome</keyword>
<evidence type="ECO:0008006" key="3">
    <source>
        <dbReference type="Google" id="ProtNLM"/>
    </source>
</evidence>
<gene>
    <name evidence="1" type="ORF">GCM10022395_28400</name>
</gene>
<dbReference type="EMBL" id="BAABCY010000078">
    <property type="protein sequence ID" value="GAA3578029.1"/>
    <property type="molecule type" value="Genomic_DNA"/>
</dbReference>
<reference evidence="2" key="1">
    <citation type="journal article" date="2019" name="Int. J. Syst. Evol. Microbiol.">
        <title>The Global Catalogue of Microorganisms (GCM) 10K type strain sequencing project: providing services to taxonomists for standard genome sequencing and annotation.</title>
        <authorList>
            <consortium name="The Broad Institute Genomics Platform"/>
            <consortium name="The Broad Institute Genome Sequencing Center for Infectious Disease"/>
            <person name="Wu L."/>
            <person name="Ma J."/>
        </authorList>
    </citation>
    <scope>NUCLEOTIDE SEQUENCE [LARGE SCALE GENOMIC DNA]</scope>
    <source>
        <strain evidence="2">JCM 17111</strain>
    </source>
</reference>
<protein>
    <recommendedName>
        <fullName evidence="3">Outer membrane protein beta-barrel domain-containing protein</fullName>
    </recommendedName>
</protein>
<evidence type="ECO:0000313" key="2">
    <source>
        <dbReference type="Proteomes" id="UP001500954"/>
    </source>
</evidence>
<sequence length="193" mass="22210">MSINVANAQFDENHAIYSTGELNLGNYIGFDLNFNYIHKEKYAFKIGYTGNIRKPKSQPEDFSSGLIGVLLLGLANPYDQFESYQLGLGRVYNLNTSGTIRINVSIGLGYTTIREPENWELIDKAFLTENYTWNYRKHNTVSLIINPKIEFPFTRFYGFTISPMVQINKDRTYFGIGFGQMMGLLRKRKTNQL</sequence>
<proteinExistence type="predicted"/>
<evidence type="ECO:0000313" key="1">
    <source>
        <dbReference type="EMBL" id="GAA3578029.1"/>
    </source>
</evidence>
<accession>A0ABP6Y6A9</accession>
<name>A0ABP6Y6A9_9FLAO</name>